<protein>
    <submittedName>
        <fullName evidence="1">Uncharacterized protein</fullName>
    </submittedName>
</protein>
<organism evidence="1 2">
    <name type="scientific">Scleroderma citrinum Foug A</name>
    <dbReference type="NCBI Taxonomy" id="1036808"/>
    <lineage>
        <taxon>Eukaryota</taxon>
        <taxon>Fungi</taxon>
        <taxon>Dikarya</taxon>
        <taxon>Basidiomycota</taxon>
        <taxon>Agaricomycotina</taxon>
        <taxon>Agaricomycetes</taxon>
        <taxon>Agaricomycetidae</taxon>
        <taxon>Boletales</taxon>
        <taxon>Sclerodermatineae</taxon>
        <taxon>Sclerodermataceae</taxon>
        <taxon>Scleroderma</taxon>
    </lineage>
</organism>
<proteinExistence type="predicted"/>
<gene>
    <name evidence="1" type="ORF">SCLCIDRAFT_1218831</name>
</gene>
<keyword evidence="2" id="KW-1185">Reference proteome</keyword>
<reference evidence="1 2" key="1">
    <citation type="submission" date="2014-04" db="EMBL/GenBank/DDBJ databases">
        <authorList>
            <consortium name="DOE Joint Genome Institute"/>
            <person name="Kuo A."/>
            <person name="Kohler A."/>
            <person name="Nagy L.G."/>
            <person name="Floudas D."/>
            <person name="Copeland A."/>
            <person name="Barry K.W."/>
            <person name="Cichocki N."/>
            <person name="Veneault-Fourrey C."/>
            <person name="LaButti K."/>
            <person name="Lindquist E.A."/>
            <person name="Lipzen A."/>
            <person name="Lundell T."/>
            <person name="Morin E."/>
            <person name="Murat C."/>
            <person name="Sun H."/>
            <person name="Tunlid A."/>
            <person name="Henrissat B."/>
            <person name="Grigoriev I.V."/>
            <person name="Hibbett D.S."/>
            <person name="Martin F."/>
            <person name="Nordberg H.P."/>
            <person name="Cantor M.N."/>
            <person name="Hua S.X."/>
        </authorList>
    </citation>
    <scope>NUCLEOTIDE SEQUENCE [LARGE SCALE GENOMIC DNA]</scope>
    <source>
        <strain evidence="1 2">Foug A</strain>
    </source>
</reference>
<accession>A0A0C3DQC6</accession>
<dbReference type="Proteomes" id="UP000053989">
    <property type="component" value="Unassembled WGS sequence"/>
</dbReference>
<sequence length="56" mass="6200">MCFLHQDEAHSNVTIDAFHPYNPLNQGVNGQADNSQVGRELQGKLCCSKIGDARDR</sequence>
<dbReference type="HOGENOM" id="CLU_3015553_0_0_1"/>
<dbReference type="EMBL" id="KN822089">
    <property type="protein sequence ID" value="KIM58196.1"/>
    <property type="molecule type" value="Genomic_DNA"/>
</dbReference>
<dbReference type="AlphaFoldDB" id="A0A0C3DQC6"/>
<reference evidence="2" key="2">
    <citation type="submission" date="2015-01" db="EMBL/GenBank/DDBJ databases">
        <title>Evolutionary Origins and Diversification of the Mycorrhizal Mutualists.</title>
        <authorList>
            <consortium name="DOE Joint Genome Institute"/>
            <consortium name="Mycorrhizal Genomics Consortium"/>
            <person name="Kohler A."/>
            <person name="Kuo A."/>
            <person name="Nagy L.G."/>
            <person name="Floudas D."/>
            <person name="Copeland A."/>
            <person name="Barry K.W."/>
            <person name="Cichocki N."/>
            <person name="Veneault-Fourrey C."/>
            <person name="LaButti K."/>
            <person name="Lindquist E.A."/>
            <person name="Lipzen A."/>
            <person name="Lundell T."/>
            <person name="Morin E."/>
            <person name="Murat C."/>
            <person name="Riley R."/>
            <person name="Ohm R."/>
            <person name="Sun H."/>
            <person name="Tunlid A."/>
            <person name="Henrissat B."/>
            <person name="Grigoriev I.V."/>
            <person name="Hibbett D.S."/>
            <person name="Martin F."/>
        </authorList>
    </citation>
    <scope>NUCLEOTIDE SEQUENCE [LARGE SCALE GENOMIC DNA]</scope>
    <source>
        <strain evidence="2">Foug A</strain>
    </source>
</reference>
<evidence type="ECO:0000313" key="2">
    <source>
        <dbReference type="Proteomes" id="UP000053989"/>
    </source>
</evidence>
<name>A0A0C3DQC6_9AGAM</name>
<dbReference type="InParanoid" id="A0A0C3DQC6"/>
<evidence type="ECO:0000313" key="1">
    <source>
        <dbReference type="EMBL" id="KIM58196.1"/>
    </source>
</evidence>